<dbReference type="Pfam" id="PF07969">
    <property type="entry name" value="Amidohydro_3"/>
    <property type="match status" value="1"/>
</dbReference>
<dbReference type="RefSeq" id="XP_066719789.1">
    <property type="nucleotide sequence ID" value="XM_066853934.1"/>
</dbReference>
<gene>
    <name evidence="2" type="ORF">PG994_002525</name>
</gene>
<evidence type="ECO:0000313" key="2">
    <source>
        <dbReference type="EMBL" id="KAK8078718.1"/>
    </source>
</evidence>
<dbReference type="InterPro" id="IPR011059">
    <property type="entry name" value="Metal-dep_hydrolase_composite"/>
</dbReference>
<dbReference type="Gene3D" id="3.10.310.70">
    <property type="match status" value="1"/>
</dbReference>
<dbReference type="EMBL" id="JAQQWL010000003">
    <property type="protein sequence ID" value="KAK8078718.1"/>
    <property type="molecule type" value="Genomic_DNA"/>
</dbReference>
<organism evidence="2 3">
    <name type="scientific">Apiospora phragmitis</name>
    <dbReference type="NCBI Taxonomy" id="2905665"/>
    <lineage>
        <taxon>Eukaryota</taxon>
        <taxon>Fungi</taxon>
        <taxon>Dikarya</taxon>
        <taxon>Ascomycota</taxon>
        <taxon>Pezizomycotina</taxon>
        <taxon>Sordariomycetes</taxon>
        <taxon>Xylariomycetidae</taxon>
        <taxon>Amphisphaeriales</taxon>
        <taxon>Apiosporaceae</taxon>
        <taxon>Apiospora</taxon>
    </lineage>
</organism>
<name>A0ABR1W5C8_9PEZI</name>
<feature type="domain" description="Amidohydrolase 3" evidence="1">
    <location>
        <begin position="63"/>
        <end position="566"/>
    </location>
</feature>
<dbReference type="SUPFAM" id="SSF51338">
    <property type="entry name" value="Composite domain of metallo-dependent hydrolases"/>
    <property type="match status" value="1"/>
</dbReference>
<dbReference type="GeneID" id="92086997"/>
<dbReference type="Gene3D" id="2.30.40.10">
    <property type="entry name" value="Urease, subunit C, domain 1"/>
    <property type="match status" value="1"/>
</dbReference>
<comment type="caution">
    <text evidence="2">The sequence shown here is derived from an EMBL/GenBank/DDBJ whole genome shotgun (WGS) entry which is preliminary data.</text>
</comment>
<reference evidence="2 3" key="1">
    <citation type="submission" date="2023-01" db="EMBL/GenBank/DDBJ databases">
        <title>Analysis of 21 Apiospora genomes using comparative genomics revels a genus with tremendous synthesis potential of carbohydrate active enzymes and secondary metabolites.</title>
        <authorList>
            <person name="Sorensen T."/>
        </authorList>
    </citation>
    <scope>NUCLEOTIDE SEQUENCE [LARGE SCALE GENOMIC DNA]</scope>
    <source>
        <strain evidence="2 3">CBS 135458</strain>
    </source>
</reference>
<proteinExistence type="predicted"/>
<dbReference type="SUPFAM" id="SSF51556">
    <property type="entry name" value="Metallo-dependent hydrolases"/>
    <property type="match status" value="1"/>
</dbReference>
<dbReference type="InterPro" id="IPR032466">
    <property type="entry name" value="Metal_Hydrolase"/>
</dbReference>
<dbReference type="PANTHER" id="PTHR22642">
    <property type="entry name" value="IMIDAZOLONEPROPIONASE"/>
    <property type="match status" value="1"/>
</dbReference>
<accession>A0ABR1W5C8</accession>
<protein>
    <recommendedName>
        <fullName evidence="1">Amidohydrolase 3 domain-containing protein</fullName>
    </recommendedName>
</protein>
<evidence type="ECO:0000313" key="3">
    <source>
        <dbReference type="Proteomes" id="UP001480595"/>
    </source>
</evidence>
<dbReference type="Gene3D" id="3.20.20.140">
    <property type="entry name" value="Metal-dependent hydrolases"/>
    <property type="match status" value="1"/>
</dbReference>
<dbReference type="InterPro" id="IPR033932">
    <property type="entry name" value="YtcJ-like"/>
</dbReference>
<dbReference type="Proteomes" id="UP001480595">
    <property type="component" value="Unassembled WGS sequence"/>
</dbReference>
<dbReference type="PANTHER" id="PTHR22642:SF20">
    <property type="entry name" value="AMIDOHYDROLASE 3 DOMAIN-CONTAINING PROTEIN"/>
    <property type="match status" value="1"/>
</dbReference>
<evidence type="ECO:0000259" key="1">
    <source>
        <dbReference type="Pfam" id="PF07969"/>
    </source>
</evidence>
<dbReference type="CDD" id="cd01300">
    <property type="entry name" value="YtcJ_like"/>
    <property type="match status" value="1"/>
</dbReference>
<keyword evidence="3" id="KW-1185">Reference proteome</keyword>
<sequence>MGPSPASILHNGRFFVSQGTDGRAHAFAECLVVDASGNIAHVGSLSDPEVAQPEAAAGTVRHDMQGHMVLPGFVEGHMHLLRLGQSLQNVALDDCKNLQDIRDTIQQYARDHPDVPRICCKGWMYAMMTDGEEPSTNLLDDLDLRPIYVDEKSLHSTWCNTAAVEEMGLQNMPDPQGGKIHRDAVSGKPTGVLAESAVMLVVWPHLAKVASMEEKLAALQGAISSYTREGYTGAVDMAFDENMLEAVRVLRRQQQENGETLPIRLAAHWLITPRASEAENLAQVDRAIELWEEFKNESDFRIAGTKIICDGIIDACTAALTEPYSSTGGNCGPLWTVDDIVPVVRKADEAGLQCALHAIGDLAVRTAMDALEQGTTPPTPGGKENSKRHRIEHLELASPADAARLGRLGITASVQPVHADPAILRAWPRLLGHERCGRAFAYKEFAEGGAVLALGCDAPTAPHGALRNIYTAATRRSAREPGLELKEKEGEAGMMMRNNPQFALELAAAVAAATAGSAYSCYMDRWAGRLEKGLSADLAVVDMEWDAEKLLEATVKQTWFRGIKVYEA</sequence>
<dbReference type="InterPro" id="IPR013108">
    <property type="entry name" value="Amidohydro_3"/>
</dbReference>